<feature type="transmembrane region" description="Helical" evidence="1">
    <location>
        <begin position="239"/>
        <end position="259"/>
    </location>
</feature>
<feature type="transmembrane region" description="Helical" evidence="1">
    <location>
        <begin position="20"/>
        <end position="39"/>
    </location>
</feature>
<dbReference type="HOGENOM" id="CLU_1041530_0_0_9"/>
<gene>
    <name evidence="2" type="ORF">HMPREF9225_1564</name>
</gene>
<sequence>MSRYLKAEFFRIRKSKSALISLFLIPAFILINFVIGYRGGNVEWTTTKPINSDFIMIIGEALQALIPFILIIPIYASINKEINEHGMEKALESGIRPVSIYLSKFISIVIIGIIYSIAMAIVISIIPMTMGYSFNDCLNILENIFKVISIEFIPILSLISLYLLLIFVFKNEVISLITYIILLGPIDEILLFMEKITRIKNLHLISNYIPNRFMDKLPLVFDFKETTSLFGREMAAIPSVYIICTVYTIVLLGIGITLFSKRKVEGI</sequence>
<keyword evidence="1" id="KW-0472">Membrane</keyword>
<dbReference type="RefSeq" id="WP_008902339.1">
    <property type="nucleotide sequence ID" value="NZ_GL397071.1"/>
</dbReference>
<feature type="transmembrane region" description="Helical" evidence="1">
    <location>
        <begin position="147"/>
        <end position="169"/>
    </location>
</feature>
<dbReference type="EMBL" id="AEEH01000048">
    <property type="protein sequence ID" value="EFM24698.1"/>
    <property type="molecule type" value="Genomic_DNA"/>
</dbReference>
<reference evidence="2 3" key="1">
    <citation type="submission" date="2010-07" db="EMBL/GenBank/DDBJ databases">
        <authorList>
            <person name="Muzny D."/>
            <person name="Qin X."/>
            <person name="Deng J."/>
            <person name="Jiang H."/>
            <person name="Liu Y."/>
            <person name="Qu J."/>
            <person name="Song X.-Z."/>
            <person name="Zhang L."/>
            <person name="Thornton R."/>
            <person name="Coyle M."/>
            <person name="Francisco L."/>
            <person name="Jackson L."/>
            <person name="Javaid M."/>
            <person name="Korchina V."/>
            <person name="Kovar C."/>
            <person name="Mata R."/>
            <person name="Mathew T."/>
            <person name="Ngo R."/>
            <person name="Nguyen L."/>
            <person name="Nguyen N."/>
            <person name="Okwuonu G."/>
            <person name="Ongeri F."/>
            <person name="Pham C."/>
            <person name="Simmons D."/>
            <person name="Wilczek-Boney K."/>
            <person name="Hale W."/>
            <person name="Jakkamsetti A."/>
            <person name="Pham P."/>
            <person name="Ruth R."/>
            <person name="San Lucas F."/>
            <person name="Warren J."/>
            <person name="Zhang J."/>
            <person name="Zhao Z."/>
            <person name="Zhou C."/>
            <person name="Zhu D."/>
            <person name="Lee S."/>
            <person name="Bess C."/>
            <person name="Blankenburg K."/>
            <person name="Forbes L."/>
            <person name="Fu Q."/>
            <person name="Gubbala S."/>
            <person name="Hirani K."/>
            <person name="Jayaseelan J.C."/>
            <person name="Lara F."/>
            <person name="Munidasa M."/>
            <person name="Palculict T."/>
            <person name="Patil S."/>
            <person name="Pu L.-L."/>
            <person name="Saada N."/>
            <person name="Tang L."/>
            <person name="Weissenberger G."/>
            <person name="Zhu Y."/>
            <person name="Hemphill L."/>
            <person name="Shang Y."/>
            <person name="Youmans B."/>
            <person name="Ayvaz T."/>
            <person name="Ross M."/>
            <person name="Santibanez J."/>
            <person name="Aqrawi P."/>
            <person name="Gross S."/>
            <person name="Joshi V."/>
            <person name="Fowler G."/>
            <person name="Nazareth L."/>
            <person name="Reid J."/>
            <person name="Worley K."/>
            <person name="Petrosino J."/>
            <person name="Highlander S."/>
            <person name="Gibbs R."/>
        </authorList>
    </citation>
    <scope>NUCLEOTIDE SEQUENCE [LARGE SCALE GENOMIC DNA]</scope>
    <source>
        <strain evidence="2 3">ATCC BAA-1640</strain>
    </source>
</reference>
<keyword evidence="1" id="KW-1133">Transmembrane helix</keyword>
<dbReference type="OrthoDB" id="2218354at2"/>
<dbReference type="Pfam" id="PF12730">
    <property type="entry name" value="ABC2_membrane_4"/>
    <property type="match status" value="1"/>
</dbReference>
<keyword evidence="3" id="KW-1185">Reference proteome</keyword>
<dbReference type="PANTHER" id="PTHR37305">
    <property type="entry name" value="INTEGRAL MEMBRANE PROTEIN-RELATED"/>
    <property type="match status" value="1"/>
</dbReference>
<feature type="transmembrane region" description="Helical" evidence="1">
    <location>
        <begin position="99"/>
        <end position="127"/>
    </location>
</feature>
<dbReference type="AlphaFoldDB" id="E0NN25"/>
<evidence type="ECO:0000313" key="3">
    <source>
        <dbReference type="Proteomes" id="UP000003280"/>
    </source>
</evidence>
<feature type="transmembrane region" description="Helical" evidence="1">
    <location>
        <begin position="54"/>
        <end position="78"/>
    </location>
</feature>
<protein>
    <recommendedName>
        <fullName evidence="4">ABC-2 type transporter</fullName>
    </recommendedName>
</protein>
<evidence type="ECO:0000256" key="1">
    <source>
        <dbReference type="SAM" id="Phobius"/>
    </source>
</evidence>
<accession>E0NN25</accession>
<evidence type="ECO:0000313" key="2">
    <source>
        <dbReference type="EMBL" id="EFM24698.1"/>
    </source>
</evidence>
<dbReference type="Proteomes" id="UP000003280">
    <property type="component" value="Unassembled WGS sequence"/>
</dbReference>
<dbReference type="PANTHER" id="PTHR37305:SF1">
    <property type="entry name" value="MEMBRANE PROTEIN"/>
    <property type="match status" value="1"/>
</dbReference>
<keyword evidence="1" id="KW-0812">Transmembrane</keyword>
<feature type="transmembrane region" description="Helical" evidence="1">
    <location>
        <begin position="176"/>
        <end position="193"/>
    </location>
</feature>
<organism evidence="2 3">
    <name type="scientific">Peptoniphilus duerdenii ATCC BAA-1640</name>
    <dbReference type="NCBI Taxonomy" id="862517"/>
    <lineage>
        <taxon>Bacteria</taxon>
        <taxon>Bacillati</taxon>
        <taxon>Bacillota</taxon>
        <taxon>Tissierellia</taxon>
        <taxon>Tissierellales</taxon>
        <taxon>Peptoniphilaceae</taxon>
        <taxon>Peptoniphilus</taxon>
    </lineage>
</organism>
<name>E0NN25_9FIRM</name>
<dbReference type="STRING" id="862517.HMPREF9225_1564"/>
<comment type="caution">
    <text evidence="2">The sequence shown here is derived from an EMBL/GenBank/DDBJ whole genome shotgun (WGS) entry which is preliminary data.</text>
</comment>
<evidence type="ECO:0008006" key="4">
    <source>
        <dbReference type="Google" id="ProtNLM"/>
    </source>
</evidence>
<proteinExistence type="predicted"/>